<gene>
    <name evidence="11" type="ORF">PLXY2_LOCUS13851</name>
</gene>
<evidence type="ECO:0000256" key="4">
    <source>
        <dbReference type="ARBA" id="ARBA00022692"/>
    </source>
</evidence>
<comment type="caution">
    <text evidence="10">Lacks conserved residue(s) required for the propagation of feature annotation.</text>
</comment>
<evidence type="ECO:0000256" key="6">
    <source>
        <dbReference type="ARBA" id="ARBA00022989"/>
    </source>
</evidence>
<keyword evidence="4 10" id="KW-0812">Transmembrane</keyword>
<dbReference type="GO" id="GO:0005886">
    <property type="term" value="C:plasma membrane"/>
    <property type="evidence" value="ECO:0007669"/>
    <property type="project" value="UniProtKB-SubCell"/>
</dbReference>
<keyword evidence="3 10" id="KW-0716">Sensory transduction</keyword>
<dbReference type="Proteomes" id="UP000653454">
    <property type="component" value="Unassembled WGS sequence"/>
</dbReference>
<keyword evidence="6 10" id="KW-1133">Transmembrane helix</keyword>
<name>A0A8S4G6W2_PLUXY</name>
<evidence type="ECO:0000256" key="1">
    <source>
        <dbReference type="ARBA" id="ARBA00004651"/>
    </source>
</evidence>
<proteinExistence type="inferred from homology"/>
<dbReference type="AlphaFoldDB" id="A0A8S4G6W2"/>
<feature type="transmembrane region" description="Helical" evidence="10">
    <location>
        <begin position="147"/>
        <end position="167"/>
    </location>
</feature>
<evidence type="ECO:0000256" key="5">
    <source>
        <dbReference type="ARBA" id="ARBA00022725"/>
    </source>
</evidence>
<dbReference type="EMBL" id="CAJHNJ030000108">
    <property type="protein sequence ID" value="CAG9135604.1"/>
    <property type="molecule type" value="Genomic_DNA"/>
</dbReference>
<feature type="transmembrane region" description="Helical" evidence="10">
    <location>
        <begin position="280"/>
        <end position="304"/>
    </location>
</feature>
<accession>A0A8S4G6W2</accession>
<keyword evidence="2" id="KW-1003">Cell membrane</keyword>
<dbReference type="GO" id="GO:0004984">
    <property type="term" value="F:olfactory receptor activity"/>
    <property type="evidence" value="ECO:0007669"/>
    <property type="project" value="InterPro"/>
</dbReference>
<evidence type="ECO:0000313" key="12">
    <source>
        <dbReference type="Proteomes" id="UP000653454"/>
    </source>
</evidence>
<comment type="subcellular location">
    <subcellularLocation>
        <location evidence="1 10">Cell membrane</location>
        <topology evidence="1 10">Multi-pass membrane protein</topology>
    </subcellularLocation>
</comment>
<feature type="transmembrane region" description="Helical" evidence="10">
    <location>
        <begin position="56"/>
        <end position="77"/>
    </location>
</feature>
<protein>
    <recommendedName>
        <fullName evidence="10">Odorant receptor</fullName>
    </recommendedName>
</protein>
<sequence>MRRVNPPISASPVSKQAMSELAFSSMEPHLRVLRASGSYHLDRASTPPWRYRLHRVYMGFVIFLPYLYVAQELAYVYTVRGNPDQVIYGLFKLFSYIDFIYKKMVLLLKADRVENLLNTMKGPLFNQEGLHHREILLTQVASAKSTLYIFNFMGNLSCLVWLLVPIVQYSRGHEIRFPLLFPVEINKAPNFYIIMVYLSVQWVNHAYINSTLDVFMSCLLGQCTAQIRILRLDLETAVARSHEKARQESISFSEAFHKVFTVSLLHHKEIVRMAVNIEDIFGGAMFCQIVVTGWIFCTTAYRAVDMNPASVEFCSMITYITCVMVELVLYCLFGNRLAIESDKIPNSAYSMDWLQLPVTHRKSLFIFLERVRTPIQVVAGYIIPLSASTLVQVLKSSYTFYAVLNKSKEI</sequence>
<dbReference type="Pfam" id="PF02949">
    <property type="entry name" value="7tm_6"/>
    <property type="match status" value="1"/>
</dbReference>
<comment type="caution">
    <text evidence="11">The sequence shown here is derived from an EMBL/GenBank/DDBJ whole genome shotgun (WGS) entry which is preliminary data.</text>
</comment>
<keyword evidence="12" id="KW-1185">Reference proteome</keyword>
<dbReference type="PANTHER" id="PTHR21137">
    <property type="entry name" value="ODORANT RECEPTOR"/>
    <property type="match status" value="1"/>
</dbReference>
<evidence type="ECO:0000256" key="2">
    <source>
        <dbReference type="ARBA" id="ARBA00022475"/>
    </source>
</evidence>
<evidence type="ECO:0000256" key="8">
    <source>
        <dbReference type="ARBA" id="ARBA00023170"/>
    </source>
</evidence>
<comment type="similarity">
    <text evidence="10">Belongs to the insect chemoreceptor superfamily. Heteromeric odorant receptor channel (TC 1.A.69) family.</text>
</comment>
<keyword evidence="7 10" id="KW-0472">Membrane</keyword>
<feature type="transmembrane region" description="Helical" evidence="10">
    <location>
        <begin position="316"/>
        <end position="333"/>
    </location>
</feature>
<evidence type="ECO:0000313" key="11">
    <source>
        <dbReference type="EMBL" id="CAG9135604.1"/>
    </source>
</evidence>
<dbReference type="GO" id="GO:0005549">
    <property type="term" value="F:odorant binding"/>
    <property type="evidence" value="ECO:0007669"/>
    <property type="project" value="InterPro"/>
</dbReference>
<evidence type="ECO:0000256" key="10">
    <source>
        <dbReference type="RuleBase" id="RU351113"/>
    </source>
</evidence>
<dbReference type="InterPro" id="IPR004117">
    <property type="entry name" value="7tm6_olfct_rcpt"/>
</dbReference>
<organism evidence="11 12">
    <name type="scientific">Plutella xylostella</name>
    <name type="common">Diamondback moth</name>
    <name type="synonym">Plutella maculipennis</name>
    <dbReference type="NCBI Taxonomy" id="51655"/>
    <lineage>
        <taxon>Eukaryota</taxon>
        <taxon>Metazoa</taxon>
        <taxon>Ecdysozoa</taxon>
        <taxon>Arthropoda</taxon>
        <taxon>Hexapoda</taxon>
        <taxon>Insecta</taxon>
        <taxon>Pterygota</taxon>
        <taxon>Neoptera</taxon>
        <taxon>Endopterygota</taxon>
        <taxon>Lepidoptera</taxon>
        <taxon>Glossata</taxon>
        <taxon>Ditrysia</taxon>
        <taxon>Yponomeutoidea</taxon>
        <taxon>Plutellidae</taxon>
        <taxon>Plutella</taxon>
    </lineage>
</organism>
<keyword evidence="8 10" id="KW-0675">Receptor</keyword>
<evidence type="ECO:0000256" key="7">
    <source>
        <dbReference type="ARBA" id="ARBA00023136"/>
    </source>
</evidence>
<keyword evidence="5 10" id="KW-0552">Olfaction</keyword>
<dbReference type="PANTHER" id="PTHR21137:SF35">
    <property type="entry name" value="ODORANT RECEPTOR 19A-RELATED"/>
    <property type="match status" value="1"/>
</dbReference>
<evidence type="ECO:0000256" key="3">
    <source>
        <dbReference type="ARBA" id="ARBA00022606"/>
    </source>
</evidence>
<reference evidence="11" key="1">
    <citation type="submission" date="2020-11" db="EMBL/GenBank/DDBJ databases">
        <authorList>
            <person name="Whiteford S."/>
        </authorList>
    </citation>
    <scope>NUCLEOTIDE SEQUENCE</scope>
</reference>
<keyword evidence="9 10" id="KW-0807">Transducer</keyword>
<evidence type="ECO:0000256" key="9">
    <source>
        <dbReference type="ARBA" id="ARBA00023224"/>
    </source>
</evidence>
<dbReference type="GO" id="GO:0007165">
    <property type="term" value="P:signal transduction"/>
    <property type="evidence" value="ECO:0007669"/>
    <property type="project" value="UniProtKB-KW"/>
</dbReference>